<dbReference type="AlphaFoldDB" id="A0AAV7BD26"/>
<gene>
    <name evidence="1" type="ORF">GDO81_011245</name>
</gene>
<name>A0AAV7BD26_ENGPU</name>
<evidence type="ECO:0000313" key="2">
    <source>
        <dbReference type="Proteomes" id="UP000824782"/>
    </source>
</evidence>
<keyword evidence="2" id="KW-1185">Reference proteome</keyword>
<evidence type="ECO:0000313" key="1">
    <source>
        <dbReference type="EMBL" id="KAG8570374.1"/>
    </source>
</evidence>
<sequence>MSEFPAGPELLRMRRKLQMPGDSDEGAQLQFSSELKGENSEITVSCSMSAIKFTTQAEEKAEEQCQCKNIMEYQSNANEEITRRMEELENRVGQR</sequence>
<dbReference type="Proteomes" id="UP000824782">
    <property type="component" value="Unassembled WGS sequence"/>
</dbReference>
<dbReference type="EMBL" id="WNYA01000005">
    <property type="protein sequence ID" value="KAG8570374.1"/>
    <property type="molecule type" value="Genomic_DNA"/>
</dbReference>
<accession>A0AAV7BD26</accession>
<organism evidence="1 2">
    <name type="scientific">Engystomops pustulosus</name>
    <name type="common">Tungara frog</name>
    <name type="synonym">Physalaemus pustulosus</name>
    <dbReference type="NCBI Taxonomy" id="76066"/>
    <lineage>
        <taxon>Eukaryota</taxon>
        <taxon>Metazoa</taxon>
        <taxon>Chordata</taxon>
        <taxon>Craniata</taxon>
        <taxon>Vertebrata</taxon>
        <taxon>Euteleostomi</taxon>
        <taxon>Amphibia</taxon>
        <taxon>Batrachia</taxon>
        <taxon>Anura</taxon>
        <taxon>Neobatrachia</taxon>
        <taxon>Hyloidea</taxon>
        <taxon>Leptodactylidae</taxon>
        <taxon>Leiuperinae</taxon>
        <taxon>Engystomops</taxon>
    </lineage>
</organism>
<reference evidence="1" key="1">
    <citation type="thesis" date="2020" institute="ProQuest LLC" country="789 East Eisenhower Parkway, Ann Arbor, MI, USA">
        <title>Comparative Genomics and Chromosome Evolution.</title>
        <authorList>
            <person name="Mudd A.B."/>
        </authorList>
    </citation>
    <scope>NUCLEOTIDE SEQUENCE</scope>
    <source>
        <strain evidence="1">237g6f4</strain>
        <tissue evidence="1">Blood</tissue>
    </source>
</reference>
<protein>
    <submittedName>
        <fullName evidence="1">Uncharacterized protein</fullName>
    </submittedName>
</protein>
<proteinExistence type="predicted"/>
<comment type="caution">
    <text evidence="1">The sequence shown here is derived from an EMBL/GenBank/DDBJ whole genome shotgun (WGS) entry which is preliminary data.</text>
</comment>